<evidence type="ECO:0000313" key="3">
    <source>
        <dbReference type="Proteomes" id="UP000245207"/>
    </source>
</evidence>
<organism evidence="2 3">
    <name type="scientific">Artemisia annua</name>
    <name type="common">Sweet wormwood</name>
    <dbReference type="NCBI Taxonomy" id="35608"/>
    <lineage>
        <taxon>Eukaryota</taxon>
        <taxon>Viridiplantae</taxon>
        <taxon>Streptophyta</taxon>
        <taxon>Embryophyta</taxon>
        <taxon>Tracheophyta</taxon>
        <taxon>Spermatophyta</taxon>
        <taxon>Magnoliopsida</taxon>
        <taxon>eudicotyledons</taxon>
        <taxon>Gunneridae</taxon>
        <taxon>Pentapetalae</taxon>
        <taxon>asterids</taxon>
        <taxon>campanulids</taxon>
        <taxon>Asterales</taxon>
        <taxon>Asteraceae</taxon>
        <taxon>Asteroideae</taxon>
        <taxon>Anthemideae</taxon>
        <taxon>Artemisiinae</taxon>
        <taxon>Artemisia</taxon>
    </lineage>
</organism>
<protein>
    <recommendedName>
        <fullName evidence="1">Helitron helicase-like domain-containing protein</fullName>
    </recommendedName>
</protein>
<dbReference type="AlphaFoldDB" id="A0A2U1M4N2"/>
<dbReference type="STRING" id="35608.A0A2U1M4N2"/>
<dbReference type="Pfam" id="PF14214">
    <property type="entry name" value="Helitron_like_N"/>
    <property type="match status" value="1"/>
</dbReference>
<proteinExistence type="predicted"/>
<name>A0A2U1M4N2_ARTAN</name>
<evidence type="ECO:0000259" key="1">
    <source>
        <dbReference type="Pfam" id="PF14214"/>
    </source>
</evidence>
<feature type="domain" description="Helitron helicase-like" evidence="1">
    <location>
        <begin position="398"/>
        <end position="446"/>
    </location>
</feature>
<reference evidence="2 3" key="1">
    <citation type="journal article" date="2018" name="Mol. Plant">
        <title>The genome of Artemisia annua provides insight into the evolution of Asteraceae family and artemisinin biosynthesis.</title>
        <authorList>
            <person name="Shen Q."/>
            <person name="Zhang L."/>
            <person name="Liao Z."/>
            <person name="Wang S."/>
            <person name="Yan T."/>
            <person name="Shi P."/>
            <person name="Liu M."/>
            <person name="Fu X."/>
            <person name="Pan Q."/>
            <person name="Wang Y."/>
            <person name="Lv Z."/>
            <person name="Lu X."/>
            <person name="Zhang F."/>
            <person name="Jiang W."/>
            <person name="Ma Y."/>
            <person name="Chen M."/>
            <person name="Hao X."/>
            <person name="Li L."/>
            <person name="Tang Y."/>
            <person name="Lv G."/>
            <person name="Zhou Y."/>
            <person name="Sun X."/>
            <person name="Brodelius P.E."/>
            <person name="Rose J.K.C."/>
            <person name="Tang K."/>
        </authorList>
    </citation>
    <scope>NUCLEOTIDE SEQUENCE [LARGE SCALE GENOMIC DNA]</scope>
    <source>
        <strain evidence="3">cv. Huhao1</strain>
        <tissue evidence="2">Leaf</tissue>
    </source>
</reference>
<sequence>MIINVQWHRIRVIPVDRLIAQWKYAADEEKQCWTEEMIYYFQEKVKSITNYDRLVLHDVPMTEGSEYSILRSSKKRKRGNTQSKSNNRLIPHIPNEDSLIEVLISTSEEYDEHDKEKASTKGISKEYIDIGDDTFTCSQCMAKVWVAEASKGRVSGKNGDSFSICCMNGKIKLDRMIDPPEELLRLFKSDDKRSKFFQHDIRKFNMMFSFTSIGGNVDKDINKGGGPFIFRMSGQNYHLHGTVLPRDEEIPKFAQLYIVDTDNEISNRYAALRLSSKGEQIDSNNASTVKIRLISRKESDASKNKEKLGKNYDLPATNEVAAIVVGDIDGSTEKRDIIVQAKNGEYVRIDEMHRLYLPLRYPLLFPYAEDGYRDDIFLKGFEVKTEDGKKYRVSIREWFAYRLQQRDTETSLILNGRRLFQQFLVDAFTMVENERLKFYRFNKKNTYIISERFK</sequence>
<dbReference type="Proteomes" id="UP000245207">
    <property type="component" value="Unassembled WGS sequence"/>
</dbReference>
<keyword evidence="3" id="KW-1185">Reference proteome</keyword>
<evidence type="ECO:0000313" key="2">
    <source>
        <dbReference type="EMBL" id="PWA56233.1"/>
    </source>
</evidence>
<dbReference type="InterPro" id="IPR025476">
    <property type="entry name" value="Helitron_helicase-like"/>
</dbReference>
<dbReference type="EMBL" id="PKPP01006524">
    <property type="protein sequence ID" value="PWA56233.1"/>
    <property type="molecule type" value="Genomic_DNA"/>
</dbReference>
<gene>
    <name evidence="2" type="ORF">CTI12_AA418470</name>
</gene>
<dbReference type="PANTHER" id="PTHR45786:SF66">
    <property type="entry name" value="HOOK MOTIF PROTEIN, PUTATIVE-RELATED"/>
    <property type="match status" value="1"/>
</dbReference>
<dbReference type="OrthoDB" id="1928976at2759"/>
<accession>A0A2U1M4N2</accession>
<dbReference type="PANTHER" id="PTHR45786">
    <property type="entry name" value="DNA BINDING PROTEIN-LIKE"/>
    <property type="match status" value="1"/>
</dbReference>
<comment type="caution">
    <text evidence="2">The sequence shown here is derived from an EMBL/GenBank/DDBJ whole genome shotgun (WGS) entry which is preliminary data.</text>
</comment>